<proteinExistence type="inferred from homology"/>
<evidence type="ECO:0000313" key="13">
    <source>
        <dbReference type="EMBL" id="SNV44019.1"/>
    </source>
</evidence>
<evidence type="ECO:0000256" key="1">
    <source>
        <dbReference type="ARBA" id="ARBA00004162"/>
    </source>
</evidence>
<evidence type="ECO:0000256" key="10">
    <source>
        <dbReference type="SAM" id="Phobius"/>
    </source>
</evidence>
<evidence type="ECO:0000256" key="2">
    <source>
        <dbReference type="ARBA" id="ARBA00007171"/>
    </source>
</evidence>
<dbReference type="GO" id="GO:0008360">
    <property type="term" value="P:regulation of cell shape"/>
    <property type="evidence" value="ECO:0007669"/>
    <property type="project" value="UniProtKB-KW"/>
</dbReference>
<keyword evidence="4 10" id="KW-0812">Transmembrane</keyword>
<dbReference type="Pfam" id="PF03717">
    <property type="entry name" value="PBP_dimer"/>
    <property type="match status" value="1"/>
</dbReference>
<dbReference type="Proteomes" id="UP000215144">
    <property type="component" value="Chromosome 1"/>
</dbReference>
<dbReference type="InterPro" id="IPR036138">
    <property type="entry name" value="PBP_dimer_sf"/>
</dbReference>
<dbReference type="Gene3D" id="3.40.710.10">
    <property type="entry name" value="DD-peptidase/beta-lactamase superfamily"/>
    <property type="match status" value="1"/>
</dbReference>
<keyword evidence="6" id="KW-0573">Peptidoglycan synthesis</keyword>
<dbReference type="GO" id="GO:0009252">
    <property type="term" value="P:peptidoglycan biosynthetic process"/>
    <property type="evidence" value="ECO:0007669"/>
    <property type="project" value="UniProtKB-KW"/>
</dbReference>
<dbReference type="InterPro" id="IPR005311">
    <property type="entry name" value="PBP_dimer"/>
</dbReference>
<dbReference type="KEGG" id="saco:SAME_01787"/>
<keyword evidence="3" id="KW-1003">Cell membrane</keyword>
<feature type="domain" description="Penicillin-binding protein dimerisation" evidence="12">
    <location>
        <begin position="67"/>
        <end position="306"/>
    </location>
</feature>
<keyword evidence="8 10" id="KW-0472">Membrane</keyword>
<protein>
    <submittedName>
        <fullName evidence="13">Penicillin-binding protein 2B</fullName>
    </submittedName>
</protein>
<dbReference type="AlphaFoldDB" id="A0A239XBK7"/>
<gene>
    <name evidence="13" type="primary">penA</name>
    <name evidence="13" type="ORF">SAMEA4504048_01787</name>
</gene>
<evidence type="ECO:0000259" key="12">
    <source>
        <dbReference type="Pfam" id="PF03717"/>
    </source>
</evidence>
<reference evidence="13 14" key="1">
    <citation type="submission" date="2017-06" db="EMBL/GenBank/DDBJ databases">
        <authorList>
            <consortium name="Pathogen Informatics"/>
        </authorList>
    </citation>
    <scope>NUCLEOTIDE SEQUENCE [LARGE SCALE GENOMIC DNA]</scope>
    <source>
        <strain evidence="13 14">NCTC11291</strain>
    </source>
</reference>
<feature type="domain" description="Penicillin-binding protein transpeptidase" evidence="11">
    <location>
        <begin position="353"/>
        <end position="679"/>
    </location>
</feature>
<evidence type="ECO:0000256" key="9">
    <source>
        <dbReference type="ARBA" id="ARBA00023316"/>
    </source>
</evidence>
<sequence>MKAFLKRLQSSYTEIPVIARRLYILFFMVVFLFTVLVIRLADMQLVNADFYLEKLRKTTIYEVSTSTERGQIYDVKGKPLVQNVSKKMVTFTRNNIISAEDIKEIAQELAKVVTVAETTVSVRDKIDYYLADQETFSAVVDKLPDSKKYDKFHNSLSSSEIYTNAVATVSENDIDYDQDTLKTVALFSQMNGTAVFDTTRLLTDDLTSEQIQAVQEKSPEMAGITISDGWDREEPTSSLAPLLGRISSEKTGLPEEEAEAYLKKGYSLNDRVGTSYLEKQYEEELQGKHESKTITINKNGKVVDEQIVSQGHKGNHIKLTINSDFQAEVEGILKKYYQQELSAGKARYSDGVYAVAMDPKTGAILSMAGLSHDKGSDQVETNVLGTINEVFTPGSVVKGATLTAGWQTGVLTGNETLTDMPIVFAGDSTAINSWFTKGSLPITASQALEYSSNTYMVQLALRMMGQPYIYNMPLASKGYQKAMGDLRKTYAEYGLGSSTGLDLPSVSEGFVPKDFTVSNTLTESFGQFDNYNTLQLAQYAATVSNGGNRMSAHLVEGIYDQNAEGGIGNQIRAIAPKSLNQVEITPEQMAIIQQGFYNVVNNNSSLATGSDMRGRNTIISGKTGTAETFTQDSDGKTVSTVNLNVVAYDQNNQIAVGIMYPNASDYLSKAHQYIARDIIDLYVAKYAS</sequence>
<organism evidence="13 14">
    <name type="scientific">Streptococcus acidominimus</name>
    <dbReference type="NCBI Taxonomy" id="1326"/>
    <lineage>
        <taxon>Bacteria</taxon>
        <taxon>Bacillati</taxon>
        <taxon>Bacillota</taxon>
        <taxon>Bacilli</taxon>
        <taxon>Lactobacillales</taxon>
        <taxon>Streptococcaceae</taxon>
        <taxon>Streptococcus</taxon>
    </lineage>
</organism>
<dbReference type="SUPFAM" id="SSF56519">
    <property type="entry name" value="Penicillin binding protein dimerisation domain"/>
    <property type="match status" value="1"/>
</dbReference>
<dbReference type="SUPFAM" id="SSF56601">
    <property type="entry name" value="beta-lactamase/transpeptidase-like"/>
    <property type="match status" value="1"/>
</dbReference>
<dbReference type="NCBIfam" id="NF038278">
    <property type="entry name" value="strep_PBP2B"/>
    <property type="match status" value="1"/>
</dbReference>
<accession>A0A239XBK7</accession>
<dbReference type="PANTHER" id="PTHR30627">
    <property type="entry name" value="PEPTIDOGLYCAN D,D-TRANSPEPTIDASE"/>
    <property type="match status" value="1"/>
</dbReference>
<evidence type="ECO:0000313" key="14">
    <source>
        <dbReference type="Proteomes" id="UP000215144"/>
    </source>
</evidence>
<dbReference type="InterPro" id="IPR047982">
    <property type="entry name" value="PBP2B"/>
</dbReference>
<name>A0A239XBK7_STRAI</name>
<keyword evidence="9" id="KW-0961">Cell wall biogenesis/degradation</keyword>
<dbReference type="Gene3D" id="1.10.10.1230">
    <property type="entry name" value="Penicillin-binding protein, N-terminal non-catalytic domain, head sub-domain"/>
    <property type="match status" value="1"/>
</dbReference>
<dbReference type="InterPro" id="IPR050515">
    <property type="entry name" value="Beta-lactam/transpept"/>
</dbReference>
<dbReference type="InterPro" id="IPR001460">
    <property type="entry name" value="PCN-bd_Tpept"/>
</dbReference>
<dbReference type="Pfam" id="PF00905">
    <property type="entry name" value="Transpeptidase"/>
    <property type="match status" value="1"/>
</dbReference>
<evidence type="ECO:0000256" key="4">
    <source>
        <dbReference type="ARBA" id="ARBA00022692"/>
    </source>
</evidence>
<dbReference type="GO" id="GO:0005886">
    <property type="term" value="C:plasma membrane"/>
    <property type="evidence" value="ECO:0007669"/>
    <property type="project" value="UniProtKB-SubCell"/>
</dbReference>
<dbReference type="GO" id="GO:0071972">
    <property type="term" value="F:peptidoglycan L,D-transpeptidase activity"/>
    <property type="evidence" value="ECO:0007669"/>
    <property type="project" value="InterPro"/>
</dbReference>
<evidence type="ECO:0000256" key="8">
    <source>
        <dbReference type="ARBA" id="ARBA00023136"/>
    </source>
</evidence>
<evidence type="ECO:0000256" key="6">
    <source>
        <dbReference type="ARBA" id="ARBA00022984"/>
    </source>
</evidence>
<dbReference type="GO" id="GO:0071555">
    <property type="term" value="P:cell wall organization"/>
    <property type="evidence" value="ECO:0007669"/>
    <property type="project" value="UniProtKB-KW"/>
</dbReference>
<keyword evidence="5" id="KW-0133">Cell shape</keyword>
<comment type="subcellular location">
    <subcellularLocation>
        <location evidence="1">Cell membrane</location>
        <topology evidence="1">Single-pass membrane protein</topology>
    </subcellularLocation>
</comment>
<keyword evidence="7 10" id="KW-1133">Transmembrane helix</keyword>
<dbReference type="InterPro" id="IPR012338">
    <property type="entry name" value="Beta-lactam/transpept-like"/>
</dbReference>
<dbReference type="Gene3D" id="3.90.1310.10">
    <property type="entry name" value="Penicillin-binding protein 2a (Domain 2)"/>
    <property type="match status" value="1"/>
</dbReference>
<evidence type="ECO:0000256" key="5">
    <source>
        <dbReference type="ARBA" id="ARBA00022960"/>
    </source>
</evidence>
<dbReference type="GO" id="GO:0008658">
    <property type="term" value="F:penicillin binding"/>
    <property type="evidence" value="ECO:0007669"/>
    <property type="project" value="InterPro"/>
</dbReference>
<evidence type="ECO:0000256" key="3">
    <source>
        <dbReference type="ARBA" id="ARBA00022475"/>
    </source>
</evidence>
<evidence type="ECO:0000259" key="11">
    <source>
        <dbReference type="Pfam" id="PF00905"/>
    </source>
</evidence>
<evidence type="ECO:0000256" key="7">
    <source>
        <dbReference type="ARBA" id="ARBA00022989"/>
    </source>
</evidence>
<feature type="transmembrane region" description="Helical" evidence="10">
    <location>
        <begin position="21"/>
        <end position="41"/>
    </location>
</feature>
<dbReference type="PANTHER" id="PTHR30627:SF2">
    <property type="entry name" value="PEPTIDOGLYCAN D,D-TRANSPEPTIDASE MRDA"/>
    <property type="match status" value="1"/>
</dbReference>
<dbReference type="EMBL" id="LT906454">
    <property type="protein sequence ID" value="SNV44019.1"/>
    <property type="molecule type" value="Genomic_DNA"/>
</dbReference>
<comment type="similarity">
    <text evidence="2">Belongs to the transpeptidase family.</text>
</comment>